<evidence type="ECO:0000313" key="3">
    <source>
        <dbReference type="WBParaSite" id="HCON_00134450-00001"/>
    </source>
</evidence>
<feature type="transmembrane region" description="Helical" evidence="1">
    <location>
        <begin position="85"/>
        <end position="107"/>
    </location>
</feature>
<dbReference type="OMA" id="DNYWKLP"/>
<protein>
    <submittedName>
        <fullName evidence="3">Defective mitochondrial respiration family member protein 1</fullName>
    </submittedName>
</protein>
<keyword evidence="1" id="KW-1133">Transmembrane helix</keyword>
<dbReference type="Proteomes" id="UP000025227">
    <property type="component" value="Unplaced"/>
</dbReference>
<evidence type="ECO:0000256" key="1">
    <source>
        <dbReference type="SAM" id="Phobius"/>
    </source>
</evidence>
<accession>A0A7I4YRS0</accession>
<dbReference type="OrthoDB" id="5826678at2759"/>
<keyword evidence="1" id="KW-0812">Transmembrane</keyword>
<keyword evidence="1" id="KW-0472">Membrane</keyword>
<keyword evidence="2" id="KW-1185">Reference proteome</keyword>
<dbReference type="WBParaSite" id="HCON_00134450-00001">
    <property type="protein sequence ID" value="HCON_00134450-00001"/>
    <property type="gene ID" value="HCON_00134450"/>
</dbReference>
<reference evidence="3" key="1">
    <citation type="submission" date="2020-12" db="UniProtKB">
        <authorList>
            <consortium name="WormBaseParasite"/>
        </authorList>
    </citation>
    <scope>IDENTIFICATION</scope>
    <source>
        <strain evidence="3">MHco3</strain>
    </source>
</reference>
<name>A0A7I4YRS0_HAECO</name>
<sequence>MSITRAVSCLRPIRSRFLAIRTASAATSEPGSSKVQLQKPNEEEGFFSYGRNYSRDPKFKGVNKPLQGDTPGQFLFRRLGHAYEVYPLLFLAGFWFTIFCATAYYSFTKIEIWFDRSKSMAPWDWERSRDSYWKKGTVAFDLEGKTRQRCELMEILQDEMLEAAKKRGTR</sequence>
<proteinExistence type="predicted"/>
<evidence type="ECO:0000313" key="2">
    <source>
        <dbReference type="Proteomes" id="UP000025227"/>
    </source>
</evidence>
<organism evidence="2 3">
    <name type="scientific">Haemonchus contortus</name>
    <name type="common">Barber pole worm</name>
    <dbReference type="NCBI Taxonomy" id="6289"/>
    <lineage>
        <taxon>Eukaryota</taxon>
        <taxon>Metazoa</taxon>
        <taxon>Ecdysozoa</taxon>
        <taxon>Nematoda</taxon>
        <taxon>Chromadorea</taxon>
        <taxon>Rhabditida</taxon>
        <taxon>Rhabditina</taxon>
        <taxon>Rhabditomorpha</taxon>
        <taxon>Strongyloidea</taxon>
        <taxon>Trichostrongylidae</taxon>
        <taxon>Haemonchus</taxon>
    </lineage>
</organism>
<dbReference type="AlphaFoldDB" id="A0A7I4YRS0"/>